<feature type="compositionally biased region" description="Basic and acidic residues" evidence="1">
    <location>
        <begin position="412"/>
        <end position="434"/>
    </location>
</feature>
<accession>A0A5C5FLS2</accession>
<dbReference type="AlphaFoldDB" id="A0A5C5FLS2"/>
<evidence type="ECO:0000313" key="3">
    <source>
        <dbReference type="EMBL" id="TNY17823.1"/>
    </source>
</evidence>
<feature type="region of interest" description="Disordered" evidence="1">
    <location>
        <begin position="577"/>
        <end position="625"/>
    </location>
</feature>
<reference evidence="3 4" key="1">
    <citation type="submission" date="2019-03" db="EMBL/GenBank/DDBJ databases">
        <title>Rhodosporidium diobovatum UCD-FST 08-225 genome sequencing, assembly, and annotation.</title>
        <authorList>
            <person name="Fakankun I.U."/>
            <person name="Fristensky B."/>
            <person name="Levin D.B."/>
        </authorList>
    </citation>
    <scope>NUCLEOTIDE SEQUENCE [LARGE SCALE GENOMIC DNA]</scope>
    <source>
        <strain evidence="3 4">UCD-FST 08-225</strain>
    </source>
</reference>
<dbReference type="STRING" id="5288.A0A5C5FLS2"/>
<evidence type="ECO:0000313" key="4">
    <source>
        <dbReference type="Proteomes" id="UP000311382"/>
    </source>
</evidence>
<evidence type="ECO:0008006" key="5">
    <source>
        <dbReference type="Google" id="ProtNLM"/>
    </source>
</evidence>
<organism evidence="3 4">
    <name type="scientific">Rhodotorula diobovata</name>
    <dbReference type="NCBI Taxonomy" id="5288"/>
    <lineage>
        <taxon>Eukaryota</taxon>
        <taxon>Fungi</taxon>
        <taxon>Dikarya</taxon>
        <taxon>Basidiomycota</taxon>
        <taxon>Pucciniomycotina</taxon>
        <taxon>Microbotryomycetes</taxon>
        <taxon>Sporidiobolales</taxon>
        <taxon>Sporidiobolaceae</taxon>
        <taxon>Rhodotorula</taxon>
    </lineage>
</organism>
<feature type="signal peptide" evidence="2">
    <location>
        <begin position="1"/>
        <end position="21"/>
    </location>
</feature>
<comment type="caution">
    <text evidence="3">The sequence shown here is derived from an EMBL/GenBank/DDBJ whole genome shotgun (WGS) entry which is preliminary data.</text>
</comment>
<feature type="compositionally biased region" description="Low complexity" evidence="1">
    <location>
        <begin position="330"/>
        <end position="357"/>
    </location>
</feature>
<evidence type="ECO:0000256" key="1">
    <source>
        <dbReference type="SAM" id="MobiDB-lite"/>
    </source>
</evidence>
<feature type="region of interest" description="Disordered" evidence="1">
    <location>
        <begin position="113"/>
        <end position="198"/>
    </location>
</feature>
<feature type="region of interest" description="Disordered" evidence="1">
    <location>
        <begin position="270"/>
        <end position="434"/>
    </location>
</feature>
<proteinExistence type="predicted"/>
<feature type="chain" id="PRO_5022971673" description="Proteophosphoglycan ppg4" evidence="2">
    <location>
        <begin position="22"/>
        <end position="625"/>
    </location>
</feature>
<protein>
    <recommendedName>
        <fullName evidence="5">Proteophosphoglycan ppg4</fullName>
    </recommendedName>
</protein>
<feature type="region of interest" description="Disordered" evidence="1">
    <location>
        <begin position="454"/>
        <end position="478"/>
    </location>
</feature>
<evidence type="ECO:0000256" key="2">
    <source>
        <dbReference type="SAM" id="SignalP"/>
    </source>
</evidence>
<feature type="compositionally biased region" description="Low complexity" evidence="1">
    <location>
        <begin position="577"/>
        <end position="604"/>
    </location>
</feature>
<feature type="compositionally biased region" description="Low complexity" evidence="1">
    <location>
        <begin position="164"/>
        <end position="193"/>
    </location>
</feature>
<gene>
    <name evidence="3" type="ORF">DMC30DRAFT_89771</name>
</gene>
<feature type="compositionally biased region" description="Basic residues" evidence="1">
    <location>
        <begin position="319"/>
        <end position="329"/>
    </location>
</feature>
<sequence length="625" mass="65949">MTTGCPACLLCSKLRVDSVLCLPLAALAPRSRVPPPLACACQCARLSRLAMDVTTHVSPPHTPVSSVASSFLSFSPEAPRTPQTASPRSPNGDATPKAGREHVYVAMAVDMPRRPFRLEPPPASRRRAKRAADARSQVDTRIPQLSSRNPFAALVAPDSVESVGSDASTPSSTGTGDSSTASSSSSASTPTQDSNEDDDIVVYDGSFVNPVHSSRGPPGLCLSTLDTSLQALGLCDEGDVSSAWEDELYSSLSEASPVESAFAPRIPRLSFQAPSPEQPRRSPRALAASPRRPRKATQPSPHHPFGCAGAAMPASPSRSPKRSPRRSSPRKTSPNDSPSRPRISSSSALSSLSSPALEAFQLDPTSPIQLRRSPPKLRPFGVPLPSLSTSLIRPRTSPLKLHSSNATTLDAKQARREAKRAARAEQDRAAAERANRSLDGIDLDELDRFFGITPKRGKASRGGYGGEGRRGGEREQRAWRDAEEFRGLLDGDDCEASGEEWTAVRASGDDDDLSGFDVCTRRGPPPPLFLHGSTPSRSYSFASSDGSLDDAASALDARVSLASPIDLSCTSVPSLCPSPFQSPSASPSSATPHGSVDSVSSQGSSRHRSARAPRLSRSCAVVGGE</sequence>
<keyword evidence="2" id="KW-0732">Signal</keyword>
<name>A0A5C5FLS2_9BASI</name>
<feature type="region of interest" description="Disordered" evidence="1">
    <location>
        <begin position="515"/>
        <end position="548"/>
    </location>
</feature>
<feature type="region of interest" description="Disordered" evidence="1">
    <location>
        <begin position="73"/>
        <end position="98"/>
    </location>
</feature>
<dbReference type="OrthoDB" id="2528644at2759"/>
<keyword evidence="4" id="KW-1185">Reference proteome</keyword>
<dbReference type="Proteomes" id="UP000311382">
    <property type="component" value="Unassembled WGS sequence"/>
</dbReference>
<feature type="compositionally biased region" description="Polar residues" evidence="1">
    <location>
        <begin position="139"/>
        <end position="149"/>
    </location>
</feature>
<feature type="compositionally biased region" description="Basic and acidic residues" evidence="1">
    <location>
        <begin position="467"/>
        <end position="478"/>
    </location>
</feature>
<dbReference type="EMBL" id="SOZI01000173">
    <property type="protein sequence ID" value="TNY17823.1"/>
    <property type="molecule type" value="Genomic_DNA"/>
</dbReference>